<feature type="region of interest" description="Disordered" evidence="1">
    <location>
        <begin position="124"/>
        <end position="158"/>
    </location>
</feature>
<feature type="compositionally biased region" description="Polar residues" evidence="1">
    <location>
        <begin position="64"/>
        <end position="77"/>
    </location>
</feature>
<proteinExistence type="predicted"/>
<feature type="compositionally biased region" description="Basic residues" evidence="1">
    <location>
        <begin position="144"/>
        <end position="158"/>
    </location>
</feature>
<organism evidence="2 3">
    <name type="scientific">Madurella fahalii</name>
    <dbReference type="NCBI Taxonomy" id="1157608"/>
    <lineage>
        <taxon>Eukaryota</taxon>
        <taxon>Fungi</taxon>
        <taxon>Dikarya</taxon>
        <taxon>Ascomycota</taxon>
        <taxon>Pezizomycotina</taxon>
        <taxon>Sordariomycetes</taxon>
        <taxon>Sordariomycetidae</taxon>
        <taxon>Sordariales</taxon>
        <taxon>Sordariales incertae sedis</taxon>
        <taxon>Madurella</taxon>
    </lineage>
</organism>
<comment type="caution">
    <text evidence="2">The sequence shown here is derived from an EMBL/GenBank/DDBJ whole genome shotgun (WGS) entry which is preliminary data.</text>
</comment>
<feature type="compositionally biased region" description="Low complexity" evidence="1">
    <location>
        <begin position="127"/>
        <end position="138"/>
    </location>
</feature>
<dbReference type="Proteomes" id="UP001628179">
    <property type="component" value="Unassembled WGS sequence"/>
</dbReference>
<keyword evidence="3" id="KW-1185">Reference proteome</keyword>
<evidence type="ECO:0000313" key="2">
    <source>
        <dbReference type="EMBL" id="GAB1314584.1"/>
    </source>
</evidence>
<feature type="region of interest" description="Disordered" evidence="1">
    <location>
        <begin position="62"/>
        <end position="84"/>
    </location>
</feature>
<name>A0ABQ0GA37_9PEZI</name>
<accession>A0ABQ0GA37</accession>
<dbReference type="EMBL" id="BAAFSV010000002">
    <property type="protein sequence ID" value="GAB1314584.1"/>
    <property type="molecule type" value="Genomic_DNA"/>
</dbReference>
<reference evidence="2 3" key="1">
    <citation type="submission" date="2024-09" db="EMBL/GenBank/DDBJ databases">
        <title>Itraconazole resistance in Madurella fahalii resulting from another homologue of gene encoding cytochrome P450 14-alpha sterol demethylase (CYP51).</title>
        <authorList>
            <person name="Yoshioka I."/>
            <person name="Fahal A.H."/>
            <person name="Kaneko S."/>
            <person name="Yaguchi T."/>
        </authorList>
    </citation>
    <scope>NUCLEOTIDE SEQUENCE [LARGE SCALE GENOMIC DNA]</scope>
    <source>
        <strain evidence="2 3">IFM 68171</strain>
    </source>
</reference>
<protein>
    <submittedName>
        <fullName evidence="2">Uncharacterized protein</fullName>
    </submittedName>
</protein>
<gene>
    <name evidence="2" type="ORF">MFIFM68171_04794</name>
</gene>
<evidence type="ECO:0000256" key="1">
    <source>
        <dbReference type="SAM" id="MobiDB-lite"/>
    </source>
</evidence>
<dbReference type="GeneID" id="98175537"/>
<dbReference type="RefSeq" id="XP_070916315.1">
    <property type="nucleotide sequence ID" value="XM_071060214.1"/>
</dbReference>
<evidence type="ECO:0000313" key="3">
    <source>
        <dbReference type="Proteomes" id="UP001628179"/>
    </source>
</evidence>
<sequence>MHGLYLKRHGSDVVILDQDPSDVRSSHHAGITFGPAVEELLTHVTTQVFKAAFHLPRPALPTANAETSSAPTSSGTRQAGYAKVSGARPAGLDAVLTGGPGVRHGNTVGAGSVRGEVCRRQLAAALPPTSSSPRSRTPCAVPRLQRRPRRPRRRLPRRLPSHLAAATEQAARHCLALGRVWAGKIRIDQRVREAWACFCVYVVFWVRLKLRRE</sequence>